<keyword evidence="1" id="KW-0732">Signal</keyword>
<dbReference type="EMBL" id="MFKF01000240">
    <property type="protein sequence ID" value="OGG48993.1"/>
    <property type="molecule type" value="Genomic_DNA"/>
</dbReference>
<feature type="signal peptide" evidence="1">
    <location>
        <begin position="1"/>
        <end position="23"/>
    </location>
</feature>
<name>A0A1F6CIC0_HANXR</name>
<accession>A0A1F6CIC0</accession>
<organism evidence="2 3">
    <name type="scientific">Handelsmanbacteria sp. (strain RIFCSPLOWO2_12_FULL_64_10)</name>
    <dbReference type="NCBI Taxonomy" id="1817868"/>
    <lineage>
        <taxon>Bacteria</taxon>
        <taxon>Candidatus Handelsmaniibacteriota</taxon>
    </lineage>
</organism>
<dbReference type="Proteomes" id="UP000178606">
    <property type="component" value="Unassembled WGS sequence"/>
</dbReference>
<feature type="chain" id="PRO_5009523441" evidence="1">
    <location>
        <begin position="24"/>
        <end position="117"/>
    </location>
</feature>
<comment type="caution">
    <text evidence="2">The sequence shown here is derived from an EMBL/GenBank/DDBJ whole genome shotgun (WGS) entry which is preliminary data.</text>
</comment>
<dbReference type="AlphaFoldDB" id="A0A1F6CIC0"/>
<evidence type="ECO:0000256" key="1">
    <source>
        <dbReference type="SAM" id="SignalP"/>
    </source>
</evidence>
<reference evidence="2 3" key="1">
    <citation type="journal article" date="2016" name="Nat. Commun.">
        <title>Thousands of microbial genomes shed light on interconnected biogeochemical processes in an aquifer system.</title>
        <authorList>
            <person name="Anantharaman K."/>
            <person name="Brown C.T."/>
            <person name="Hug L.A."/>
            <person name="Sharon I."/>
            <person name="Castelle C.J."/>
            <person name="Probst A.J."/>
            <person name="Thomas B.C."/>
            <person name="Singh A."/>
            <person name="Wilkins M.J."/>
            <person name="Karaoz U."/>
            <person name="Brodie E.L."/>
            <person name="Williams K.H."/>
            <person name="Hubbard S.S."/>
            <person name="Banfield J.F."/>
        </authorList>
    </citation>
    <scope>NUCLEOTIDE SEQUENCE [LARGE SCALE GENOMIC DNA]</scope>
    <source>
        <strain evidence="3">RIFCSPLOWO2_12_FULL_64_10</strain>
    </source>
</reference>
<proteinExistence type="predicted"/>
<gene>
    <name evidence="2" type="ORF">A3F84_14245</name>
</gene>
<sequence>MRRDTYILSVAALCLTVSATAWAAYDPAEIEVEAISPREINEGAVDTTRIRQSSSGLPVVGVGEQVYLKALGGTGFTGARAYTWTLTARPAGATAALTALQGDSWNATRARGSSRSR</sequence>
<evidence type="ECO:0000313" key="2">
    <source>
        <dbReference type="EMBL" id="OGG48993.1"/>
    </source>
</evidence>
<protein>
    <submittedName>
        <fullName evidence="2">Uncharacterized protein</fullName>
    </submittedName>
</protein>
<evidence type="ECO:0000313" key="3">
    <source>
        <dbReference type="Proteomes" id="UP000178606"/>
    </source>
</evidence>